<keyword evidence="5" id="KW-1185">Reference proteome</keyword>
<evidence type="ECO:0000259" key="3">
    <source>
        <dbReference type="PROSITE" id="PS50118"/>
    </source>
</evidence>
<keyword evidence="1" id="KW-0539">Nucleus</keyword>
<name>A0A7C8MVG9_9PLEO</name>
<dbReference type="OrthoDB" id="1919336at2759"/>
<feature type="compositionally biased region" description="Basic and acidic residues" evidence="2">
    <location>
        <begin position="219"/>
        <end position="228"/>
    </location>
</feature>
<dbReference type="GO" id="GO:0003677">
    <property type="term" value="F:DNA binding"/>
    <property type="evidence" value="ECO:0007669"/>
    <property type="project" value="UniProtKB-UniRule"/>
</dbReference>
<feature type="compositionally biased region" description="Basic and acidic residues" evidence="2">
    <location>
        <begin position="46"/>
        <end position="66"/>
    </location>
</feature>
<evidence type="ECO:0000313" key="4">
    <source>
        <dbReference type="EMBL" id="KAF2876025.1"/>
    </source>
</evidence>
<feature type="DNA-binding region" description="HMG box" evidence="1">
    <location>
        <begin position="165"/>
        <end position="247"/>
    </location>
</feature>
<accession>A0A7C8MVG9</accession>
<dbReference type="AlphaFoldDB" id="A0A7C8MVG9"/>
<comment type="caution">
    <text evidence="4">The sequence shown here is derived from an EMBL/GenBank/DDBJ whole genome shotgun (WGS) entry which is preliminary data.</text>
</comment>
<dbReference type="GO" id="GO:0005634">
    <property type="term" value="C:nucleus"/>
    <property type="evidence" value="ECO:0007669"/>
    <property type="project" value="UniProtKB-UniRule"/>
</dbReference>
<feature type="region of interest" description="Disordered" evidence="2">
    <location>
        <begin position="46"/>
        <end position="91"/>
    </location>
</feature>
<reference evidence="4 5" key="1">
    <citation type="submission" date="2020-01" db="EMBL/GenBank/DDBJ databases">
        <authorList>
            <consortium name="DOE Joint Genome Institute"/>
            <person name="Haridas S."/>
            <person name="Albert R."/>
            <person name="Binder M."/>
            <person name="Bloem J."/>
            <person name="Labutti K."/>
            <person name="Salamov A."/>
            <person name="Andreopoulos B."/>
            <person name="Baker S.E."/>
            <person name="Barry K."/>
            <person name="Bills G."/>
            <person name="Bluhm B.H."/>
            <person name="Cannon C."/>
            <person name="Castanera R."/>
            <person name="Culley D.E."/>
            <person name="Daum C."/>
            <person name="Ezra D."/>
            <person name="Gonzalez J.B."/>
            <person name="Henrissat B."/>
            <person name="Kuo A."/>
            <person name="Liang C."/>
            <person name="Lipzen A."/>
            <person name="Lutzoni F."/>
            <person name="Magnuson J."/>
            <person name="Mondo S."/>
            <person name="Nolan M."/>
            <person name="Ohm R."/>
            <person name="Pangilinan J."/>
            <person name="Park H.-J.H."/>
            <person name="Ramirez L."/>
            <person name="Alfaro M."/>
            <person name="Sun H."/>
            <person name="Tritt A."/>
            <person name="Yoshinaga Y."/>
            <person name="Zwiers L.-H.L."/>
            <person name="Turgeon B.G."/>
            <person name="Goodwin S.B."/>
            <person name="Spatafora J.W."/>
            <person name="Crous P.W."/>
            <person name="Grigoriev I.V."/>
        </authorList>
    </citation>
    <scope>NUCLEOTIDE SEQUENCE [LARGE SCALE GENOMIC DNA]</scope>
    <source>
        <strain evidence="4 5">CBS 611.86</strain>
    </source>
</reference>
<evidence type="ECO:0000256" key="1">
    <source>
        <dbReference type="PROSITE-ProRule" id="PRU00267"/>
    </source>
</evidence>
<dbReference type="PROSITE" id="PS50118">
    <property type="entry name" value="HMG_BOX_2"/>
    <property type="match status" value="1"/>
</dbReference>
<evidence type="ECO:0000256" key="2">
    <source>
        <dbReference type="SAM" id="MobiDB-lite"/>
    </source>
</evidence>
<feature type="domain" description="HMG box" evidence="3">
    <location>
        <begin position="165"/>
        <end position="247"/>
    </location>
</feature>
<evidence type="ECO:0000313" key="5">
    <source>
        <dbReference type="Proteomes" id="UP000481861"/>
    </source>
</evidence>
<dbReference type="InterPro" id="IPR009071">
    <property type="entry name" value="HMG_box_dom"/>
</dbReference>
<proteinExistence type="predicted"/>
<organism evidence="4 5">
    <name type="scientific">Massariosphaeria phaeospora</name>
    <dbReference type="NCBI Taxonomy" id="100035"/>
    <lineage>
        <taxon>Eukaryota</taxon>
        <taxon>Fungi</taxon>
        <taxon>Dikarya</taxon>
        <taxon>Ascomycota</taxon>
        <taxon>Pezizomycotina</taxon>
        <taxon>Dothideomycetes</taxon>
        <taxon>Pleosporomycetidae</taxon>
        <taxon>Pleosporales</taxon>
        <taxon>Pleosporales incertae sedis</taxon>
        <taxon>Massariosphaeria</taxon>
    </lineage>
</organism>
<feature type="compositionally biased region" description="Polar residues" evidence="2">
    <location>
        <begin position="252"/>
        <end position="270"/>
    </location>
</feature>
<feature type="region of interest" description="Disordered" evidence="2">
    <location>
        <begin position="219"/>
        <end position="288"/>
    </location>
</feature>
<protein>
    <recommendedName>
        <fullName evidence="3">HMG box domain-containing protein</fullName>
    </recommendedName>
</protein>
<dbReference type="EMBL" id="JAADJZ010000004">
    <property type="protein sequence ID" value="KAF2876025.1"/>
    <property type="molecule type" value="Genomic_DNA"/>
</dbReference>
<keyword evidence="1" id="KW-0238">DNA-binding</keyword>
<feature type="compositionally biased region" description="Basic residues" evidence="2">
    <location>
        <begin position="75"/>
        <end position="84"/>
    </location>
</feature>
<dbReference type="Proteomes" id="UP000481861">
    <property type="component" value="Unassembled WGS sequence"/>
</dbReference>
<sequence>MSQVGKRHRKVSTVIFVNSSTHGFGLLTFKDPNCVNAVMIDPKRAIPREEKERTKTPLGKYPKDIFKYASPPPHKGTRSQRQKNQKKEISKKEYTKINRDVSHLLYDMIGDSGAKLVKKNDELGDSKNKVTDLKKEDQDPDELENQQAVSATMSTIYISIRTVLLEIPPLQYALYSRPSRLHCPFDSQSHRRGYANDQEKFPSDNKFQELRLLGEKRRALSEKQRAPVEPRLLTKRKRYEQEKPDYAKCSPATMSFQNYDGFQGQPTVASSPAPRLNSPTSESNRIVL</sequence>
<feature type="compositionally biased region" description="Polar residues" evidence="2">
    <location>
        <begin position="277"/>
        <end position="288"/>
    </location>
</feature>
<gene>
    <name evidence="4" type="ORF">BDV95DRAFT_603401</name>
</gene>